<organism evidence="2 4">
    <name type="scientific">Pseudomonas fluorescens</name>
    <dbReference type="NCBI Taxonomy" id="294"/>
    <lineage>
        <taxon>Bacteria</taxon>
        <taxon>Pseudomonadati</taxon>
        <taxon>Pseudomonadota</taxon>
        <taxon>Gammaproteobacteria</taxon>
        <taxon>Pseudomonadales</taxon>
        <taxon>Pseudomonadaceae</taxon>
        <taxon>Pseudomonas</taxon>
    </lineage>
</organism>
<dbReference type="Proteomes" id="UP000061348">
    <property type="component" value="Unassembled WGS sequence"/>
</dbReference>
<dbReference type="AlphaFoldDB" id="A0A109LH78"/>
<sequence>MDFDWHSDVITRATPLTPSYKNTQNVRRFMLEQCGPAFKFNRPFMAWIRNGTPKTLGDVVEEWQRRNEVLRSSHHGV</sequence>
<comment type="caution">
    <text evidence="2">The sequence shown here is derived from an EMBL/GenBank/DDBJ whole genome shotgun (WGS) entry which is preliminary data.</text>
</comment>
<name>A0A109LH78_PSEFL</name>
<proteinExistence type="predicted"/>
<dbReference type="Proteomes" id="UP000239731">
    <property type="component" value="Unassembled WGS sequence"/>
</dbReference>
<dbReference type="Pfam" id="PF20026">
    <property type="entry name" value="DUF6434"/>
    <property type="match status" value="1"/>
</dbReference>
<evidence type="ECO:0000313" key="4">
    <source>
        <dbReference type="Proteomes" id="UP000061348"/>
    </source>
</evidence>
<dbReference type="EMBL" id="LCYA01000066">
    <property type="protein sequence ID" value="KWV87817.1"/>
    <property type="molecule type" value="Genomic_DNA"/>
</dbReference>
<evidence type="ECO:0000259" key="1">
    <source>
        <dbReference type="Pfam" id="PF20026"/>
    </source>
</evidence>
<reference evidence="3 5" key="2">
    <citation type="submission" date="2018-03" db="EMBL/GenBank/DDBJ databases">
        <title>Blue discolouration in mozzarella cheese caused by Pseudomonas fluorescens.</title>
        <authorList>
            <person name="Chiesa F."/>
            <person name="Dalmasso A."/>
            <person name="Lomonaco S."/>
        </authorList>
    </citation>
    <scope>NUCLEOTIDE SEQUENCE [LARGE SCALE GENOMIC DNA]</scope>
    <source>
        <strain evidence="3 5">11293</strain>
    </source>
</reference>
<feature type="domain" description="DUF6434" evidence="1">
    <location>
        <begin position="3"/>
        <end position="66"/>
    </location>
</feature>
<dbReference type="InterPro" id="IPR045492">
    <property type="entry name" value="DUF6434"/>
</dbReference>
<accession>A0A109LH78</accession>
<evidence type="ECO:0000313" key="2">
    <source>
        <dbReference type="EMBL" id="KWV87817.1"/>
    </source>
</evidence>
<evidence type="ECO:0000313" key="5">
    <source>
        <dbReference type="Proteomes" id="UP000239731"/>
    </source>
</evidence>
<gene>
    <name evidence="3" type="ORF">C7A10_22120</name>
    <name evidence="2" type="ORF">PFLmoz3_02511</name>
</gene>
<dbReference type="EMBL" id="PVUH01000016">
    <property type="protein sequence ID" value="PRW88286.1"/>
    <property type="molecule type" value="Genomic_DNA"/>
</dbReference>
<evidence type="ECO:0000313" key="3">
    <source>
        <dbReference type="EMBL" id="PRW88286.1"/>
    </source>
</evidence>
<dbReference type="RefSeq" id="WP_060764241.1">
    <property type="nucleotide sequence ID" value="NZ_LCYA01000066.1"/>
</dbReference>
<reference evidence="2 4" key="1">
    <citation type="submission" date="2015-05" db="EMBL/GenBank/DDBJ databases">
        <title>A genomic and transcriptomic approach to investigate the blue pigment phenotype in Pseudomonas fluorescens.</title>
        <authorList>
            <person name="Andreani N.A."/>
            <person name="Cardazzo B."/>
        </authorList>
    </citation>
    <scope>NUCLEOTIDE SEQUENCE [LARGE SCALE GENOMIC DNA]</scope>
    <source>
        <strain evidence="2 4">Ps_22</strain>
    </source>
</reference>
<protein>
    <recommendedName>
        <fullName evidence="1">DUF6434 domain-containing protein</fullName>
    </recommendedName>
</protein>